<comment type="catalytic activity">
    <reaction evidence="13">
        <text>L-threonyl-[protein] + ATP = O-phospho-L-threonyl-[protein] + ADP + H(+)</text>
        <dbReference type="Rhea" id="RHEA:46608"/>
        <dbReference type="Rhea" id="RHEA-COMP:11060"/>
        <dbReference type="Rhea" id="RHEA-COMP:11605"/>
        <dbReference type="ChEBI" id="CHEBI:15378"/>
        <dbReference type="ChEBI" id="CHEBI:30013"/>
        <dbReference type="ChEBI" id="CHEBI:30616"/>
        <dbReference type="ChEBI" id="CHEBI:61977"/>
        <dbReference type="ChEBI" id="CHEBI:456216"/>
        <dbReference type="EC" id="2.7.11.1"/>
    </reaction>
</comment>
<gene>
    <name evidence="19" type="ORF">RIF29_20266</name>
</gene>
<evidence type="ECO:0000256" key="15">
    <source>
        <dbReference type="PROSITE-ProRule" id="PRU10141"/>
    </source>
</evidence>
<evidence type="ECO:0000256" key="16">
    <source>
        <dbReference type="RuleBase" id="RU000304"/>
    </source>
</evidence>
<dbReference type="PROSITE" id="PS00107">
    <property type="entry name" value="PROTEIN_KINASE_ATP"/>
    <property type="match status" value="1"/>
</dbReference>
<name>A0AAN9F9C3_CROPI</name>
<evidence type="ECO:0000256" key="5">
    <source>
        <dbReference type="ARBA" id="ARBA00022527"/>
    </source>
</evidence>
<dbReference type="InterPro" id="IPR017441">
    <property type="entry name" value="Protein_kinase_ATP_BS"/>
</dbReference>
<organism evidence="19 20">
    <name type="scientific">Crotalaria pallida</name>
    <name type="common">Smooth rattlebox</name>
    <name type="synonym">Crotalaria striata</name>
    <dbReference type="NCBI Taxonomy" id="3830"/>
    <lineage>
        <taxon>Eukaryota</taxon>
        <taxon>Viridiplantae</taxon>
        <taxon>Streptophyta</taxon>
        <taxon>Embryophyta</taxon>
        <taxon>Tracheophyta</taxon>
        <taxon>Spermatophyta</taxon>
        <taxon>Magnoliopsida</taxon>
        <taxon>eudicotyledons</taxon>
        <taxon>Gunneridae</taxon>
        <taxon>Pentapetalae</taxon>
        <taxon>rosids</taxon>
        <taxon>fabids</taxon>
        <taxon>Fabales</taxon>
        <taxon>Fabaceae</taxon>
        <taxon>Papilionoideae</taxon>
        <taxon>50 kb inversion clade</taxon>
        <taxon>genistoids sensu lato</taxon>
        <taxon>core genistoids</taxon>
        <taxon>Crotalarieae</taxon>
        <taxon>Crotalaria</taxon>
    </lineage>
</organism>
<evidence type="ECO:0000313" key="20">
    <source>
        <dbReference type="Proteomes" id="UP001372338"/>
    </source>
</evidence>
<comment type="similarity">
    <text evidence="2">Belongs to the protein kinase superfamily. Ser/Thr protein kinase family.</text>
</comment>
<dbReference type="SUPFAM" id="SSF56112">
    <property type="entry name" value="Protein kinase-like (PK-like)"/>
    <property type="match status" value="1"/>
</dbReference>
<evidence type="ECO:0000256" key="9">
    <source>
        <dbReference type="ARBA" id="ARBA00022777"/>
    </source>
</evidence>
<reference evidence="19 20" key="1">
    <citation type="submission" date="2024-01" db="EMBL/GenBank/DDBJ databases">
        <title>The genomes of 5 underutilized Papilionoideae crops provide insights into root nodulation and disease resistanc.</title>
        <authorList>
            <person name="Yuan L."/>
        </authorList>
    </citation>
    <scope>NUCLEOTIDE SEQUENCE [LARGE SCALE GENOMIC DNA]</scope>
    <source>
        <strain evidence="19">ZHUSHIDOU_FW_LH</strain>
        <tissue evidence="19">Leaf</tissue>
    </source>
</reference>
<dbReference type="GO" id="GO:0005886">
    <property type="term" value="C:plasma membrane"/>
    <property type="evidence" value="ECO:0007669"/>
    <property type="project" value="UniProtKB-SubCell"/>
</dbReference>
<evidence type="ECO:0000313" key="19">
    <source>
        <dbReference type="EMBL" id="KAK7267588.1"/>
    </source>
</evidence>
<keyword evidence="11" id="KW-0472">Membrane</keyword>
<evidence type="ECO:0000256" key="10">
    <source>
        <dbReference type="ARBA" id="ARBA00022840"/>
    </source>
</evidence>
<sequence length="378" mass="41787">MGWIPCSGNSNTNKKKIKKKMEVQDSMVCPIKTNPGKLKRNSSINSIDSSKSGNPDHIAAKTFSFRELAAAARNFRAECLLGEGGFGRVYKGHLESINQTVAIKQLDRNGLQGNREFLVEVLMLSLLHHPNLVNLIGYCADGDQRLLVYEYMPLGSLEDHLHDISPGKKRLDWNTRMKIAAGAARGLEYLHDKANPPVIYRDLKCSNILLGEGYHPKLSDFGLAKLGPVGENTHVSTRVMGTYGYCAPEYAMTGQLTLKSDVYSFGVVLLEIITGRKAIDNSKSAGEQNLVAWARPLFKERRKFSQMADPMLQGQYPPRGLYQALAVAAMCVQEQANMRPVIADVVTALSYLASQRHDPNTQSSRLAPSTPPRTKRGQ</sequence>
<dbReference type="EMBL" id="JAYWIO010000004">
    <property type="protein sequence ID" value="KAK7267588.1"/>
    <property type="molecule type" value="Genomic_DNA"/>
</dbReference>
<dbReference type="GO" id="GO:0004674">
    <property type="term" value="F:protein serine/threonine kinase activity"/>
    <property type="evidence" value="ECO:0007669"/>
    <property type="project" value="UniProtKB-KW"/>
</dbReference>
<dbReference type="EC" id="2.7.11.1" evidence="3"/>
<dbReference type="FunFam" id="1.10.510.10:FF:000032">
    <property type="entry name" value="Serine/threonine-protein kinase PBS1"/>
    <property type="match status" value="1"/>
</dbReference>
<evidence type="ECO:0000256" key="3">
    <source>
        <dbReference type="ARBA" id="ARBA00012513"/>
    </source>
</evidence>
<evidence type="ECO:0000256" key="11">
    <source>
        <dbReference type="ARBA" id="ARBA00023136"/>
    </source>
</evidence>
<proteinExistence type="inferred from homology"/>
<keyword evidence="5 16" id="KW-0723">Serine/threonine-protein kinase</keyword>
<keyword evidence="20" id="KW-1185">Reference proteome</keyword>
<dbReference type="PANTHER" id="PTHR47985">
    <property type="entry name" value="OS07G0668900 PROTEIN"/>
    <property type="match status" value="1"/>
</dbReference>
<evidence type="ECO:0000259" key="18">
    <source>
        <dbReference type="PROSITE" id="PS50011"/>
    </source>
</evidence>
<comment type="caution">
    <text evidence="19">The sequence shown here is derived from an EMBL/GenBank/DDBJ whole genome shotgun (WGS) entry which is preliminary data.</text>
</comment>
<evidence type="ECO:0000256" key="17">
    <source>
        <dbReference type="SAM" id="MobiDB-lite"/>
    </source>
</evidence>
<evidence type="ECO:0000256" key="4">
    <source>
        <dbReference type="ARBA" id="ARBA00022475"/>
    </source>
</evidence>
<dbReference type="PROSITE" id="PS50011">
    <property type="entry name" value="PROTEIN_KINASE_DOM"/>
    <property type="match status" value="1"/>
</dbReference>
<keyword evidence="6" id="KW-0597">Phosphoprotein</keyword>
<dbReference type="GO" id="GO:0005524">
    <property type="term" value="F:ATP binding"/>
    <property type="evidence" value="ECO:0007669"/>
    <property type="project" value="UniProtKB-UniRule"/>
</dbReference>
<evidence type="ECO:0000256" key="7">
    <source>
        <dbReference type="ARBA" id="ARBA00022679"/>
    </source>
</evidence>
<dbReference type="Gene3D" id="1.10.510.10">
    <property type="entry name" value="Transferase(Phosphotransferase) domain 1"/>
    <property type="match status" value="1"/>
</dbReference>
<dbReference type="InterPro" id="IPR001245">
    <property type="entry name" value="Ser-Thr/Tyr_kinase_cat_dom"/>
</dbReference>
<evidence type="ECO:0000256" key="13">
    <source>
        <dbReference type="ARBA" id="ARBA00047899"/>
    </source>
</evidence>
<keyword evidence="4" id="KW-1003">Cell membrane</keyword>
<protein>
    <recommendedName>
        <fullName evidence="3">non-specific serine/threonine protein kinase</fullName>
        <ecNumber evidence="3">2.7.11.1</ecNumber>
    </recommendedName>
</protein>
<feature type="binding site" evidence="15">
    <location>
        <position position="104"/>
    </location>
    <ligand>
        <name>ATP</name>
        <dbReference type="ChEBI" id="CHEBI:30616"/>
    </ligand>
</feature>
<keyword evidence="9" id="KW-0418">Kinase</keyword>
<keyword evidence="12" id="KW-0449">Lipoprotein</keyword>
<evidence type="ECO:0000256" key="14">
    <source>
        <dbReference type="ARBA" id="ARBA00048679"/>
    </source>
</evidence>
<dbReference type="Pfam" id="PF07714">
    <property type="entry name" value="PK_Tyr_Ser-Thr"/>
    <property type="match status" value="1"/>
</dbReference>
<evidence type="ECO:0000256" key="6">
    <source>
        <dbReference type="ARBA" id="ARBA00022553"/>
    </source>
</evidence>
<evidence type="ECO:0000256" key="12">
    <source>
        <dbReference type="ARBA" id="ARBA00023288"/>
    </source>
</evidence>
<evidence type="ECO:0000256" key="2">
    <source>
        <dbReference type="ARBA" id="ARBA00008684"/>
    </source>
</evidence>
<dbReference type="InterPro" id="IPR000719">
    <property type="entry name" value="Prot_kinase_dom"/>
</dbReference>
<dbReference type="CDD" id="cd14066">
    <property type="entry name" value="STKc_IRAK"/>
    <property type="match status" value="1"/>
</dbReference>
<keyword evidence="7" id="KW-0808">Transferase</keyword>
<dbReference type="AlphaFoldDB" id="A0AAN9F9C3"/>
<dbReference type="Proteomes" id="UP001372338">
    <property type="component" value="Unassembled WGS sequence"/>
</dbReference>
<dbReference type="FunFam" id="3.30.200.20:FF:000186">
    <property type="entry name" value="Serine/threonine-protein kinase PBS1"/>
    <property type="match status" value="1"/>
</dbReference>
<comment type="subcellular location">
    <subcellularLocation>
        <location evidence="1">Cell membrane</location>
        <topology evidence="1">Lipid-anchor</topology>
    </subcellularLocation>
</comment>
<dbReference type="PANTHER" id="PTHR47985:SF2">
    <property type="entry name" value="SERINE_THREONINE-PROTEIN KINASE PBL7-RELATED"/>
    <property type="match status" value="1"/>
</dbReference>
<feature type="domain" description="Protein kinase" evidence="18">
    <location>
        <begin position="75"/>
        <end position="352"/>
    </location>
</feature>
<accession>A0AAN9F9C3</accession>
<keyword evidence="10 15" id="KW-0067">ATP-binding</keyword>
<dbReference type="InterPro" id="IPR011009">
    <property type="entry name" value="Kinase-like_dom_sf"/>
</dbReference>
<dbReference type="SMART" id="SM00220">
    <property type="entry name" value="S_TKc"/>
    <property type="match status" value="1"/>
</dbReference>
<keyword evidence="8 15" id="KW-0547">Nucleotide-binding</keyword>
<dbReference type="Gene3D" id="3.30.200.20">
    <property type="entry name" value="Phosphorylase Kinase, domain 1"/>
    <property type="match status" value="1"/>
</dbReference>
<comment type="catalytic activity">
    <reaction evidence="14">
        <text>L-seryl-[protein] + ATP = O-phospho-L-seryl-[protein] + ADP + H(+)</text>
        <dbReference type="Rhea" id="RHEA:17989"/>
        <dbReference type="Rhea" id="RHEA-COMP:9863"/>
        <dbReference type="Rhea" id="RHEA-COMP:11604"/>
        <dbReference type="ChEBI" id="CHEBI:15378"/>
        <dbReference type="ChEBI" id="CHEBI:29999"/>
        <dbReference type="ChEBI" id="CHEBI:30616"/>
        <dbReference type="ChEBI" id="CHEBI:83421"/>
        <dbReference type="ChEBI" id="CHEBI:456216"/>
        <dbReference type="EC" id="2.7.11.1"/>
    </reaction>
</comment>
<dbReference type="InterPro" id="IPR008271">
    <property type="entry name" value="Ser/Thr_kinase_AS"/>
</dbReference>
<evidence type="ECO:0000256" key="8">
    <source>
        <dbReference type="ARBA" id="ARBA00022741"/>
    </source>
</evidence>
<dbReference type="PROSITE" id="PS00108">
    <property type="entry name" value="PROTEIN_KINASE_ST"/>
    <property type="match status" value="1"/>
</dbReference>
<evidence type="ECO:0000256" key="1">
    <source>
        <dbReference type="ARBA" id="ARBA00004193"/>
    </source>
</evidence>
<feature type="region of interest" description="Disordered" evidence="17">
    <location>
        <begin position="356"/>
        <end position="378"/>
    </location>
</feature>